<comment type="caution">
    <text evidence="1">The sequence shown here is derived from an EMBL/GenBank/DDBJ whole genome shotgun (WGS) entry which is preliminary data.</text>
</comment>
<organism evidence="1 2">
    <name type="scientific">Platanthera guangdongensis</name>
    <dbReference type="NCBI Taxonomy" id="2320717"/>
    <lineage>
        <taxon>Eukaryota</taxon>
        <taxon>Viridiplantae</taxon>
        <taxon>Streptophyta</taxon>
        <taxon>Embryophyta</taxon>
        <taxon>Tracheophyta</taxon>
        <taxon>Spermatophyta</taxon>
        <taxon>Magnoliopsida</taxon>
        <taxon>Liliopsida</taxon>
        <taxon>Asparagales</taxon>
        <taxon>Orchidaceae</taxon>
        <taxon>Orchidoideae</taxon>
        <taxon>Orchideae</taxon>
        <taxon>Orchidinae</taxon>
        <taxon>Platanthera</taxon>
    </lineage>
</organism>
<dbReference type="InterPro" id="IPR029058">
    <property type="entry name" value="AB_hydrolase_fold"/>
</dbReference>
<reference evidence="1 2" key="1">
    <citation type="journal article" date="2022" name="Nat. Plants">
        <title>Genomes of leafy and leafless Platanthera orchids illuminate the evolution of mycoheterotrophy.</title>
        <authorList>
            <person name="Li M.H."/>
            <person name="Liu K.W."/>
            <person name="Li Z."/>
            <person name="Lu H.C."/>
            <person name="Ye Q.L."/>
            <person name="Zhang D."/>
            <person name="Wang J.Y."/>
            <person name="Li Y.F."/>
            <person name="Zhong Z.M."/>
            <person name="Liu X."/>
            <person name="Yu X."/>
            <person name="Liu D.K."/>
            <person name="Tu X.D."/>
            <person name="Liu B."/>
            <person name="Hao Y."/>
            <person name="Liao X.Y."/>
            <person name="Jiang Y.T."/>
            <person name="Sun W.H."/>
            <person name="Chen J."/>
            <person name="Chen Y.Q."/>
            <person name="Ai Y."/>
            <person name="Zhai J.W."/>
            <person name="Wu S.S."/>
            <person name="Zhou Z."/>
            <person name="Hsiao Y.Y."/>
            <person name="Wu W.L."/>
            <person name="Chen Y.Y."/>
            <person name="Lin Y.F."/>
            <person name="Hsu J.L."/>
            <person name="Li C.Y."/>
            <person name="Wang Z.W."/>
            <person name="Zhao X."/>
            <person name="Zhong W.Y."/>
            <person name="Ma X.K."/>
            <person name="Ma L."/>
            <person name="Huang J."/>
            <person name="Chen G.Z."/>
            <person name="Huang M.Z."/>
            <person name="Huang L."/>
            <person name="Peng D.H."/>
            <person name="Luo Y.B."/>
            <person name="Zou S.Q."/>
            <person name="Chen S.P."/>
            <person name="Lan S."/>
            <person name="Tsai W.C."/>
            <person name="Van de Peer Y."/>
            <person name="Liu Z.J."/>
        </authorList>
    </citation>
    <scope>NUCLEOTIDE SEQUENCE [LARGE SCALE GENOMIC DNA]</scope>
    <source>
        <strain evidence="1">Lor288</strain>
    </source>
</reference>
<gene>
    <name evidence="1" type="ORF">KSP40_PGU009982</name>
</gene>
<sequence>MTPKRQGAQRSPWFALTPRQEWSPAEDAKVEGFFGRGFTGLCREGVLDVDLAREMEAIVGEFTCFQEVGKRDMECGLLTSNVRGGWNQTNGNKGVLIRLLGNSREGVPCVELTREMGNWDCSQSSQDRAGRVFCVGFDGMRWGLGVWVTGECFFIGFRAGGWSWEGDEAWLMGCWTVGFQAGERVENRCSGLLQLPERENVERQGDVDSGVFCGRCLEKRGGFNLSRVVTAGIRQLLQELVVVSGVIGVSLLRFGQTPPEGRASEWKVPTTFIYGYQDWMSYQGAQAAREGMKVPCDIIRVPEGGHFIFIDNPSGFHSAVFYACRRILAAWDLAAREEPFPEGLTSA</sequence>
<dbReference type="Gene3D" id="3.40.50.1820">
    <property type="entry name" value="alpha/beta hydrolase"/>
    <property type="match status" value="1"/>
</dbReference>
<dbReference type="SUPFAM" id="SSF53474">
    <property type="entry name" value="alpha/beta-Hydrolases"/>
    <property type="match status" value="1"/>
</dbReference>
<dbReference type="EMBL" id="JBBWWR010000006">
    <property type="protein sequence ID" value="KAK8964870.1"/>
    <property type="molecule type" value="Genomic_DNA"/>
</dbReference>
<evidence type="ECO:0000313" key="1">
    <source>
        <dbReference type="EMBL" id="KAK8964870.1"/>
    </source>
</evidence>
<keyword evidence="2" id="KW-1185">Reference proteome</keyword>
<evidence type="ECO:0000313" key="2">
    <source>
        <dbReference type="Proteomes" id="UP001412067"/>
    </source>
</evidence>
<protein>
    <submittedName>
        <fullName evidence="1">Uncharacterized protein</fullName>
    </submittedName>
</protein>
<accession>A0ABR2ML81</accession>
<proteinExistence type="predicted"/>
<name>A0ABR2ML81_9ASPA</name>
<dbReference type="Proteomes" id="UP001412067">
    <property type="component" value="Unassembled WGS sequence"/>
</dbReference>